<dbReference type="InterPro" id="IPR009506">
    <property type="entry name" value="YjiS-like"/>
</dbReference>
<dbReference type="Pfam" id="PF06568">
    <property type="entry name" value="YjiS-like"/>
    <property type="match status" value="1"/>
</dbReference>
<feature type="domain" description="YjiS-like" evidence="1">
    <location>
        <begin position="22"/>
        <end position="57"/>
    </location>
</feature>
<gene>
    <name evidence="2" type="ORF">SAMN05877831_102250</name>
</gene>
<accession>A0A285S468</accession>
<evidence type="ECO:0000313" key="2">
    <source>
        <dbReference type="EMBL" id="SOB99889.1"/>
    </source>
</evidence>
<dbReference type="EMBL" id="OBMT01000002">
    <property type="protein sequence ID" value="SOB99889.1"/>
    <property type="molecule type" value="Genomic_DNA"/>
</dbReference>
<keyword evidence="3" id="KW-1185">Reference proteome</keyword>
<proteinExistence type="predicted"/>
<sequence>MMALATDIRSTDTGFAQIVATLREGLARRKVYRQTLAELRSLSDRELSDLGMHRSMLTRIALEAAYGK</sequence>
<evidence type="ECO:0000259" key="1">
    <source>
        <dbReference type="Pfam" id="PF06568"/>
    </source>
</evidence>
<protein>
    <submittedName>
        <fullName evidence="2">Uncharacterized protein DUF1127</fullName>
    </submittedName>
</protein>
<organism evidence="2 3">
    <name type="scientific">Rhodobacter maris</name>
    <dbReference type="NCBI Taxonomy" id="446682"/>
    <lineage>
        <taxon>Bacteria</taxon>
        <taxon>Pseudomonadati</taxon>
        <taxon>Pseudomonadota</taxon>
        <taxon>Alphaproteobacteria</taxon>
        <taxon>Rhodobacterales</taxon>
        <taxon>Rhodobacter group</taxon>
        <taxon>Rhodobacter</taxon>
    </lineage>
</organism>
<dbReference type="Proteomes" id="UP000219111">
    <property type="component" value="Unassembled WGS sequence"/>
</dbReference>
<reference evidence="3" key="1">
    <citation type="submission" date="2017-08" db="EMBL/GenBank/DDBJ databases">
        <authorList>
            <person name="Varghese N."/>
            <person name="Submissions S."/>
        </authorList>
    </citation>
    <scope>NUCLEOTIDE SEQUENCE [LARGE SCALE GENOMIC DNA]</scope>
    <source>
        <strain evidence="3">JA276</strain>
    </source>
</reference>
<dbReference type="AlphaFoldDB" id="A0A285S468"/>
<evidence type="ECO:0000313" key="3">
    <source>
        <dbReference type="Proteomes" id="UP000219111"/>
    </source>
</evidence>
<name>A0A285S468_9RHOB</name>